<dbReference type="Pfam" id="PF02108">
    <property type="entry name" value="FliH"/>
    <property type="match status" value="1"/>
</dbReference>
<name>A0A3B1C091_9ZZZZ</name>
<keyword evidence="5" id="KW-0653">Protein transport</keyword>
<reference evidence="9" key="1">
    <citation type="submission" date="2018-06" db="EMBL/GenBank/DDBJ databases">
        <authorList>
            <person name="Zhirakovskaya E."/>
        </authorList>
    </citation>
    <scope>NUCLEOTIDE SEQUENCE</scope>
</reference>
<keyword evidence="6" id="KW-1006">Bacterial flagellum protein export</keyword>
<keyword evidence="4" id="KW-1005">Bacterial flagellum biogenesis</keyword>
<dbReference type="PANTHER" id="PTHR34982:SF1">
    <property type="entry name" value="FLAGELLAR ASSEMBLY PROTEIN FLIH"/>
    <property type="match status" value="1"/>
</dbReference>
<evidence type="ECO:0000313" key="9">
    <source>
        <dbReference type="EMBL" id="VAX20171.1"/>
    </source>
</evidence>
<protein>
    <recommendedName>
        <fullName evidence="8">Flagellar assembly protein FliH/Type III secretion system HrpE domain-containing protein</fullName>
    </recommendedName>
</protein>
<evidence type="ECO:0000256" key="1">
    <source>
        <dbReference type="ARBA" id="ARBA00003041"/>
    </source>
</evidence>
<evidence type="ECO:0000256" key="3">
    <source>
        <dbReference type="ARBA" id="ARBA00022448"/>
    </source>
</evidence>
<evidence type="ECO:0000256" key="2">
    <source>
        <dbReference type="ARBA" id="ARBA00006602"/>
    </source>
</evidence>
<gene>
    <name evidence="9" type="ORF">MNBD_NITROSPINAE02-1235</name>
</gene>
<dbReference type="InterPro" id="IPR051472">
    <property type="entry name" value="T3SS_Stator/FliH"/>
</dbReference>
<comment type="similarity">
    <text evidence="2">Belongs to the FliH family.</text>
</comment>
<feature type="region of interest" description="Disordered" evidence="7">
    <location>
        <begin position="253"/>
        <end position="292"/>
    </location>
</feature>
<organism evidence="9">
    <name type="scientific">hydrothermal vent metagenome</name>
    <dbReference type="NCBI Taxonomy" id="652676"/>
    <lineage>
        <taxon>unclassified sequences</taxon>
        <taxon>metagenomes</taxon>
        <taxon>ecological metagenomes</taxon>
    </lineage>
</organism>
<proteinExistence type="inferred from homology"/>
<dbReference type="GO" id="GO:0044781">
    <property type="term" value="P:bacterial-type flagellum organization"/>
    <property type="evidence" value="ECO:0007669"/>
    <property type="project" value="UniProtKB-KW"/>
</dbReference>
<evidence type="ECO:0000256" key="7">
    <source>
        <dbReference type="SAM" id="MobiDB-lite"/>
    </source>
</evidence>
<dbReference type="EMBL" id="UOGE01000052">
    <property type="protein sequence ID" value="VAX20171.1"/>
    <property type="molecule type" value="Genomic_DNA"/>
</dbReference>
<evidence type="ECO:0000256" key="5">
    <source>
        <dbReference type="ARBA" id="ARBA00022927"/>
    </source>
</evidence>
<sequence length="292" mass="32284">MYKIIRKGSSITTIDEFKLAELAGDAIKTKKEQDSSFKASYVSEGNQNFIPGGFDFDYEGGLSKDEILNHSMKQAEEIIQKAKEDAETIRSEAKKEGYAEGKKLGYEDGKNETLPVMETFTKLLDELKSVRQGFYEGAEEEMIDLVINVAKTVIGEAVKDDPSLVRHAIRKAVGQLQNKEEMNIIVNSKDLAETEKFRPELAKMVESIDKITFRGDPNFARGGCMVETNIGSIDARVVTQLEAIRESFVNAIEEKKAKERAGETSAESTHGDAAEPLQDATGKIKDETGDEG</sequence>
<comment type="function">
    <text evidence="1">Needed for flagellar regrowth and assembly.</text>
</comment>
<dbReference type="InterPro" id="IPR018035">
    <property type="entry name" value="Flagellar_FliH/T3SS_HrpE"/>
</dbReference>
<evidence type="ECO:0000256" key="6">
    <source>
        <dbReference type="ARBA" id="ARBA00023225"/>
    </source>
</evidence>
<feature type="compositionally biased region" description="Basic and acidic residues" evidence="7">
    <location>
        <begin position="253"/>
        <end position="262"/>
    </location>
</feature>
<dbReference type="GO" id="GO:0015031">
    <property type="term" value="P:protein transport"/>
    <property type="evidence" value="ECO:0007669"/>
    <property type="project" value="UniProtKB-KW"/>
</dbReference>
<keyword evidence="3" id="KW-0813">Transport</keyword>
<accession>A0A3B1C091</accession>
<dbReference type="PANTHER" id="PTHR34982">
    <property type="entry name" value="YOP PROTEINS TRANSLOCATION PROTEIN L"/>
    <property type="match status" value="1"/>
</dbReference>
<evidence type="ECO:0000259" key="8">
    <source>
        <dbReference type="Pfam" id="PF02108"/>
    </source>
</evidence>
<dbReference type="SUPFAM" id="SSF160527">
    <property type="entry name" value="V-type ATPase subunit E-like"/>
    <property type="match status" value="1"/>
</dbReference>
<evidence type="ECO:0000256" key="4">
    <source>
        <dbReference type="ARBA" id="ARBA00022795"/>
    </source>
</evidence>
<dbReference type="AlphaFoldDB" id="A0A3B1C091"/>
<feature type="domain" description="Flagellar assembly protein FliH/Type III secretion system HrpE" evidence="8">
    <location>
        <begin position="117"/>
        <end position="243"/>
    </location>
</feature>
<dbReference type="GO" id="GO:0005829">
    <property type="term" value="C:cytosol"/>
    <property type="evidence" value="ECO:0007669"/>
    <property type="project" value="TreeGrafter"/>
</dbReference>
<feature type="compositionally biased region" description="Basic and acidic residues" evidence="7">
    <location>
        <begin position="282"/>
        <end position="292"/>
    </location>
</feature>